<evidence type="ECO:0000313" key="1">
    <source>
        <dbReference type="EMBL" id="GED70044.1"/>
    </source>
</evidence>
<name>A0ABQ0TR68_9BACL</name>
<sequence length="57" mass="6578">MRAQIQEQLSFLQPVKYLSTSRVKDINVYLELGLTKDQYYESKKDVIAQIAKALGMI</sequence>
<comment type="caution">
    <text evidence="1">The sequence shown here is derived from an EMBL/GenBank/DDBJ whole genome shotgun (WGS) entry which is preliminary data.</text>
</comment>
<organism evidence="1 2">
    <name type="scientific">Brevibacillus reuszeri</name>
    <dbReference type="NCBI Taxonomy" id="54915"/>
    <lineage>
        <taxon>Bacteria</taxon>
        <taxon>Bacillati</taxon>
        <taxon>Bacillota</taxon>
        <taxon>Bacilli</taxon>
        <taxon>Bacillales</taxon>
        <taxon>Paenibacillaceae</taxon>
        <taxon>Brevibacillus</taxon>
    </lineage>
</organism>
<dbReference type="Proteomes" id="UP000319578">
    <property type="component" value="Unassembled WGS sequence"/>
</dbReference>
<gene>
    <name evidence="1" type="ORF">BRE01_37460</name>
</gene>
<protein>
    <recommendedName>
        <fullName evidence="3">ArpU family transcriptional regulator</fullName>
    </recommendedName>
</protein>
<proteinExistence type="predicted"/>
<keyword evidence="2" id="KW-1185">Reference proteome</keyword>
<evidence type="ECO:0008006" key="3">
    <source>
        <dbReference type="Google" id="ProtNLM"/>
    </source>
</evidence>
<dbReference type="EMBL" id="BJON01000014">
    <property type="protein sequence ID" value="GED70044.1"/>
    <property type="molecule type" value="Genomic_DNA"/>
</dbReference>
<evidence type="ECO:0000313" key="2">
    <source>
        <dbReference type="Proteomes" id="UP000319578"/>
    </source>
</evidence>
<reference evidence="1 2" key="1">
    <citation type="submission" date="2019-06" db="EMBL/GenBank/DDBJ databases">
        <title>Whole genome shotgun sequence of Brevibacillus reuszeri NBRC 15719.</title>
        <authorList>
            <person name="Hosoyama A."/>
            <person name="Uohara A."/>
            <person name="Ohji S."/>
            <person name="Ichikawa N."/>
        </authorList>
    </citation>
    <scope>NUCLEOTIDE SEQUENCE [LARGE SCALE GENOMIC DNA]</scope>
    <source>
        <strain evidence="1 2">NBRC 15719</strain>
    </source>
</reference>
<accession>A0ABQ0TR68</accession>